<dbReference type="InterPro" id="IPR029058">
    <property type="entry name" value="AB_hydrolase_fold"/>
</dbReference>
<organism evidence="1 2">
    <name type="scientific">Bionectria ochroleuca</name>
    <name type="common">Gliocladium roseum</name>
    <dbReference type="NCBI Taxonomy" id="29856"/>
    <lineage>
        <taxon>Eukaryota</taxon>
        <taxon>Fungi</taxon>
        <taxon>Dikarya</taxon>
        <taxon>Ascomycota</taxon>
        <taxon>Pezizomycotina</taxon>
        <taxon>Sordariomycetes</taxon>
        <taxon>Hypocreomycetidae</taxon>
        <taxon>Hypocreales</taxon>
        <taxon>Bionectriaceae</taxon>
        <taxon>Clonostachys</taxon>
    </lineage>
</organism>
<gene>
    <name evidence="1" type="ORF">IM811_015722</name>
</gene>
<evidence type="ECO:0000313" key="1">
    <source>
        <dbReference type="EMBL" id="KAF9749695.1"/>
    </source>
</evidence>
<sequence>MGGMQAYQWAVQYPDFMETIMPIYASVKTVIHNNIFLEGVKSALVAARGGQSEGIGKGQKYPSDGPWTKKQKEAALKAFGRVYAGWGFSQTWYREKTNTEAFGATDADDFLVNFRESWALSNDPDNLLVMLQTWQLGDVSALPEFNGDLAKALGSIKAKVLIAPEK</sequence>
<dbReference type="InterPro" id="IPR008220">
    <property type="entry name" value="HAT_MetX-like"/>
</dbReference>
<dbReference type="AlphaFoldDB" id="A0A8H7N5X5"/>
<dbReference type="PANTHER" id="PTHR32268:SF15">
    <property type="entry name" value="HOMOSERINE ACETYLTRANSFERASE FAMILY PROTEIN (AFU_ORTHOLOGUE AFUA_1G15350)"/>
    <property type="match status" value="1"/>
</dbReference>
<dbReference type="PANTHER" id="PTHR32268">
    <property type="entry name" value="HOMOSERINE O-ACETYLTRANSFERASE"/>
    <property type="match status" value="1"/>
</dbReference>
<proteinExistence type="predicted"/>
<accession>A0A8H7N5X5</accession>
<reference evidence="1" key="1">
    <citation type="submission" date="2020-10" db="EMBL/GenBank/DDBJ databases">
        <title>High-Quality Genome Resource of Clonostachys rosea strain S41 by Oxford Nanopore Long-Read Sequencing.</title>
        <authorList>
            <person name="Wang H."/>
        </authorList>
    </citation>
    <scope>NUCLEOTIDE SEQUENCE</scope>
    <source>
        <strain evidence="1">S41</strain>
    </source>
</reference>
<dbReference type="SUPFAM" id="SSF53474">
    <property type="entry name" value="alpha/beta-Hydrolases"/>
    <property type="match status" value="1"/>
</dbReference>
<name>A0A8H7N5X5_BIOOC</name>
<dbReference type="Gene3D" id="3.40.50.1820">
    <property type="entry name" value="alpha/beta hydrolase"/>
    <property type="match status" value="1"/>
</dbReference>
<protein>
    <recommendedName>
        <fullName evidence="3">AB hydrolase-1 domain-containing protein</fullName>
    </recommendedName>
</protein>
<evidence type="ECO:0000313" key="2">
    <source>
        <dbReference type="Proteomes" id="UP000616885"/>
    </source>
</evidence>
<dbReference type="Proteomes" id="UP000616885">
    <property type="component" value="Unassembled WGS sequence"/>
</dbReference>
<dbReference type="EMBL" id="JADCTT010000007">
    <property type="protein sequence ID" value="KAF9749695.1"/>
    <property type="molecule type" value="Genomic_DNA"/>
</dbReference>
<comment type="caution">
    <text evidence="1">The sequence shown here is derived from an EMBL/GenBank/DDBJ whole genome shotgun (WGS) entry which is preliminary data.</text>
</comment>
<evidence type="ECO:0008006" key="3">
    <source>
        <dbReference type="Google" id="ProtNLM"/>
    </source>
</evidence>
<dbReference type="GO" id="GO:0016747">
    <property type="term" value="F:acyltransferase activity, transferring groups other than amino-acyl groups"/>
    <property type="evidence" value="ECO:0007669"/>
    <property type="project" value="InterPro"/>
</dbReference>